<accession>A0A1N6F9M1</accession>
<evidence type="ECO:0000256" key="3">
    <source>
        <dbReference type="ARBA" id="ARBA00022448"/>
    </source>
</evidence>
<dbReference type="InterPro" id="IPR003445">
    <property type="entry name" value="Cat_transpt"/>
</dbReference>
<dbReference type="GO" id="GO:0005886">
    <property type="term" value="C:plasma membrane"/>
    <property type="evidence" value="ECO:0007669"/>
    <property type="project" value="UniProtKB-SubCell"/>
</dbReference>
<feature type="transmembrane region" description="Helical" evidence="9">
    <location>
        <begin position="217"/>
        <end position="235"/>
    </location>
</feature>
<keyword evidence="6 9" id="KW-1133">Transmembrane helix</keyword>
<feature type="transmembrane region" description="Helical" evidence="9">
    <location>
        <begin position="7"/>
        <end position="28"/>
    </location>
</feature>
<dbReference type="STRING" id="1217970.SAMN05444002_1491"/>
<protein>
    <submittedName>
        <fullName evidence="10">Trk system potassium uptake protein TrkH</fullName>
    </submittedName>
</protein>
<reference evidence="11" key="1">
    <citation type="submission" date="2016-11" db="EMBL/GenBank/DDBJ databases">
        <authorList>
            <person name="Varghese N."/>
            <person name="Submissions S."/>
        </authorList>
    </citation>
    <scope>NUCLEOTIDE SEQUENCE [LARGE SCALE GENOMIC DNA]</scope>
    <source>
        <strain evidence="11">DSM 29440</strain>
    </source>
</reference>
<feature type="transmembrane region" description="Helical" evidence="9">
    <location>
        <begin position="286"/>
        <end position="305"/>
    </location>
</feature>
<feature type="transmembrane region" description="Helical" evidence="9">
    <location>
        <begin position="190"/>
        <end position="211"/>
    </location>
</feature>
<comment type="similarity">
    <text evidence="2">Belongs to the TrkH potassium transport family.</text>
</comment>
<keyword evidence="4" id="KW-1003">Cell membrane</keyword>
<feature type="transmembrane region" description="Helical" evidence="9">
    <location>
        <begin position="40"/>
        <end position="59"/>
    </location>
</feature>
<keyword evidence="7" id="KW-0406">Ion transport</keyword>
<sequence>MRRILELPLIVILMGICALMMYLPVFHAVAVRDWLSARSFFYAGTLFLTLVIFLGIATYHMKPRSLARSHLTALVAAYGLLPFMLAWPFYEAVRTTTFFNAWFEMVSSLTTTGATLFEPERLRDTLHLWRATVGWMGGLFIWVTAAAIMAPLNLGGFEVTSLARPGAGAKRDRVLDADAQTDPRERLLRLALQMGPVYIALTGVLWVALVAAGEDPLVAICHAMGVLSTSGISPVDGLSEARAGLVGEAMILLFFVFAFSRKTFSPGFGMGAGRVSAVYRDVEARMAFYCIILVPSALFLRHWIGAFEVDDVADIHAALRALWGAVFTVASFLSTTGYTSAEWGGTETWSGLQTPGLVLMGLALVGGGVATTAGGVKLLRVYALYRHGHREIEKLVHPHSVSGSGGSFGRHIRRQGAYIAWLFFMLYAMSLAGVSAMLSATGLSFEQSIVLSLSGLSTAGQLAQVGGDAAISYVQISDTAKTILAGAMVLGRIEALALIALLNPEFWRA</sequence>
<keyword evidence="5 9" id="KW-0812">Transmembrane</keyword>
<evidence type="ECO:0000256" key="8">
    <source>
        <dbReference type="ARBA" id="ARBA00023136"/>
    </source>
</evidence>
<feature type="transmembrane region" description="Helical" evidence="9">
    <location>
        <begin position="317"/>
        <end position="338"/>
    </location>
</feature>
<proteinExistence type="inferred from homology"/>
<comment type="subcellular location">
    <subcellularLocation>
        <location evidence="1">Cell membrane</location>
        <topology evidence="1">Multi-pass membrane protein</topology>
    </subcellularLocation>
</comment>
<evidence type="ECO:0000256" key="9">
    <source>
        <dbReference type="SAM" id="Phobius"/>
    </source>
</evidence>
<name>A0A1N6F9M1_9RHOB</name>
<evidence type="ECO:0000256" key="4">
    <source>
        <dbReference type="ARBA" id="ARBA00022475"/>
    </source>
</evidence>
<gene>
    <name evidence="10" type="ORF">SAMN05444002_1491</name>
</gene>
<dbReference type="PANTHER" id="PTHR32024:SF2">
    <property type="entry name" value="TRK SYSTEM POTASSIUM UPTAKE PROTEIN TRKG-RELATED"/>
    <property type="match status" value="1"/>
</dbReference>
<feature type="transmembrane region" description="Helical" evidence="9">
    <location>
        <begin position="358"/>
        <end position="379"/>
    </location>
</feature>
<dbReference type="PANTHER" id="PTHR32024">
    <property type="entry name" value="TRK SYSTEM POTASSIUM UPTAKE PROTEIN TRKG-RELATED"/>
    <property type="match status" value="1"/>
</dbReference>
<evidence type="ECO:0000256" key="7">
    <source>
        <dbReference type="ARBA" id="ARBA00023065"/>
    </source>
</evidence>
<keyword evidence="8 9" id="KW-0472">Membrane</keyword>
<feature type="transmembrane region" description="Helical" evidence="9">
    <location>
        <begin position="71"/>
        <end position="90"/>
    </location>
</feature>
<dbReference type="GO" id="GO:0030001">
    <property type="term" value="P:metal ion transport"/>
    <property type="evidence" value="ECO:0007669"/>
    <property type="project" value="UniProtKB-ARBA"/>
</dbReference>
<dbReference type="GO" id="GO:0008324">
    <property type="term" value="F:monoatomic cation transmembrane transporter activity"/>
    <property type="evidence" value="ECO:0007669"/>
    <property type="project" value="InterPro"/>
</dbReference>
<keyword evidence="3" id="KW-0813">Transport</keyword>
<dbReference type="Pfam" id="PF02386">
    <property type="entry name" value="TrkH"/>
    <property type="match status" value="1"/>
</dbReference>
<evidence type="ECO:0000313" key="11">
    <source>
        <dbReference type="Proteomes" id="UP000184932"/>
    </source>
</evidence>
<feature type="transmembrane region" description="Helical" evidence="9">
    <location>
        <begin position="133"/>
        <end position="154"/>
    </location>
</feature>
<keyword evidence="11" id="KW-1185">Reference proteome</keyword>
<evidence type="ECO:0000256" key="5">
    <source>
        <dbReference type="ARBA" id="ARBA00022692"/>
    </source>
</evidence>
<organism evidence="10 11">
    <name type="scientific">Vannielia litorea</name>
    <dbReference type="NCBI Taxonomy" id="1217970"/>
    <lineage>
        <taxon>Bacteria</taxon>
        <taxon>Pseudomonadati</taxon>
        <taxon>Pseudomonadota</taxon>
        <taxon>Alphaproteobacteria</taxon>
        <taxon>Rhodobacterales</taxon>
        <taxon>Paracoccaceae</taxon>
        <taxon>Vannielia</taxon>
    </lineage>
</organism>
<feature type="transmembrane region" description="Helical" evidence="9">
    <location>
        <begin position="242"/>
        <end position="260"/>
    </location>
</feature>
<evidence type="ECO:0000313" key="10">
    <source>
        <dbReference type="EMBL" id="SIN91937.1"/>
    </source>
</evidence>
<dbReference type="EMBL" id="FSRL01000001">
    <property type="protein sequence ID" value="SIN91937.1"/>
    <property type="molecule type" value="Genomic_DNA"/>
</dbReference>
<evidence type="ECO:0000256" key="6">
    <source>
        <dbReference type="ARBA" id="ARBA00022989"/>
    </source>
</evidence>
<dbReference type="AlphaFoldDB" id="A0A1N6F9M1"/>
<evidence type="ECO:0000256" key="2">
    <source>
        <dbReference type="ARBA" id="ARBA00009137"/>
    </source>
</evidence>
<feature type="transmembrane region" description="Helical" evidence="9">
    <location>
        <begin position="418"/>
        <end position="438"/>
    </location>
</feature>
<dbReference type="RefSeq" id="WP_245794402.1">
    <property type="nucleotide sequence ID" value="NZ_FSRL01000001.1"/>
</dbReference>
<evidence type="ECO:0000256" key="1">
    <source>
        <dbReference type="ARBA" id="ARBA00004651"/>
    </source>
</evidence>
<dbReference type="Proteomes" id="UP000184932">
    <property type="component" value="Unassembled WGS sequence"/>
</dbReference>